<feature type="transmembrane region" description="Helical" evidence="1">
    <location>
        <begin position="186"/>
        <end position="208"/>
    </location>
</feature>
<evidence type="ECO:0000313" key="2">
    <source>
        <dbReference type="EMBL" id="AIY43043.1"/>
    </source>
</evidence>
<gene>
    <name evidence="2" type="ORF">LT85_3885</name>
</gene>
<proteinExistence type="predicted"/>
<dbReference type="RefSeq" id="WP_052135329.1">
    <property type="nucleotide sequence ID" value="NZ_CP009962.1"/>
</dbReference>
<feature type="transmembrane region" description="Helical" evidence="1">
    <location>
        <begin position="148"/>
        <end position="166"/>
    </location>
</feature>
<keyword evidence="1" id="KW-0472">Membrane</keyword>
<feature type="transmembrane region" description="Helical" evidence="1">
    <location>
        <begin position="82"/>
        <end position="100"/>
    </location>
</feature>
<dbReference type="NCBIfam" id="NF038065">
    <property type="entry name" value="Pr6Pr"/>
    <property type="match status" value="1"/>
</dbReference>
<protein>
    <submittedName>
        <fullName evidence="2">Integral membrane protein</fullName>
    </submittedName>
</protein>
<keyword evidence="3" id="KW-1185">Reference proteome</keyword>
<dbReference type="EMBL" id="CP009962">
    <property type="protein sequence ID" value="AIY43043.1"/>
    <property type="molecule type" value="Genomic_DNA"/>
</dbReference>
<dbReference type="AlphaFoldDB" id="A0A0A1FE49"/>
<name>A0A0A1FE49_9BURK</name>
<dbReference type="InterPro" id="IPR049713">
    <property type="entry name" value="Pr6Pr-like"/>
</dbReference>
<feature type="transmembrane region" description="Helical" evidence="1">
    <location>
        <begin position="120"/>
        <end position="136"/>
    </location>
</feature>
<reference evidence="3" key="1">
    <citation type="journal article" date="2014" name="Soil Biol. Biochem.">
        <title>Structure and function of bacterial communities in ageing soils: Insights from the Mendocino ecological staircase.</title>
        <authorList>
            <person name="Uroz S."/>
            <person name="Tech J.J."/>
            <person name="Sawaya N.A."/>
            <person name="Frey-Klett P."/>
            <person name="Leveau J.H.J."/>
        </authorList>
    </citation>
    <scope>NUCLEOTIDE SEQUENCE [LARGE SCALE GENOMIC DNA]</scope>
    <source>
        <strain evidence="3">Cal35</strain>
    </source>
</reference>
<evidence type="ECO:0000313" key="3">
    <source>
        <dbReference type="Proteomes" id="UP000030302"/>
    </source>
</evidence>
<keyword evidence="1" id="KW-0812">Transmembrane</keyword>
<accession>A0A0A1FE49</accession>
<dbReference type="OrthoDB" id="9809977at2"/>
<keyword evidence="1" id="KW-1133">Transmembrane helix</keyword>
<dbReference type="KEGG" id="care:LT85_3885"/>
<sequence length="218" mass="23974">MKKISPVAPRVLLCLIALIAWFAIAAQFSISIPLLLAKGMTYGEAVWRMFGYLTILTNVLVAVVCTVLLLKPDSAPGQYFSRPGVQTAVTLYIIIVGLGYNVLLRNHAPFTGLHRLSDESLHTVVPLMYLLYWLLYVPKSGLQAKDSLLWLIYPLAYFAVAMLRGGSSGFYPYPFLNVTNLGYARVMGNAAMLLVGFFVLALALVAIARLKRNSLATD</sequence>
<dbReference type="HOGENOM" id="CLU_077680_0_0_4"/>
<dbReference type="STRING" id="279058.LT85_3885"/>
<organism evidence="2 3">
    <name type="scientific">Collimonas arenae</name>
    <dbReference type="NCBI Taxonomy" id="279058"/>
    <lineage>
        <taxon>Bacteria</taxon>
        <taxon>Pseudomonadati</taxon>
        <taxon>Pseudomonadota</taxon>
        <taxon>Betaproteobacteria</taxon>
        <taxon>Burkholderiales</taxon>
        <taxon>Oxalobacteraceae</taxon>
        <taxon>Collimonas</taxon>
    </lineage>
</organism>
<dbReference type="Proteomes" id="UP000030302">
    <property type="component" value="Chromosome"/>
</dbReference>
<evidence type="ECO:0000256" key="1">
    <source>
        <dbReference type="SAM" id="Phobius"/>
    </source>
</evidence>
<feature type="transmembrane region" description="Helical" evidence="1">
    <location>
        <begin position="49"/>
        <end position="70"/>
    </location>
</feature>